<feature type="transmembrane region" description="Helical" evidence="6">
    <location>
        <begin position="81"/>
        <end position="104"/>
    </location>
</feature>
<sequence>METIKKELRRHLAPEQLRSDLCFFAMLNLGLVIYAVTLNFYCAPNHFVFGGTTGLSIVLSTCFPALSVGTFMWIANAVLDVLGCVFLGIKTMGWTLYSSVMLSFYSSVCEKLFPMSRPLTDDTLLELCFAVLLPAIASGIVFNIGASTGGTEILGLILHKYAKLGIGCSMFFCELGIVLFAAWLYGPHTGMYCVLGLLGHSTVVDTAIESLNLRKVCTVITTKPEPIKKFITVTLDRTATQQDATGVYTGEPRTLIMVALTRRQAGLLRDFLRREDPEAFLTIVNSSEIIGKGFQSI</sequence>
<dbReference type="Pfam" id="PF02588">
    <property type="entry name" value="YitT_membrane"/>
    <property type="match status" value="1"/>
</dbReference>
<dbReference type="InterPro" id="IPR003740">
    <property type="entry name" value="YitT"/>
</dbReference>
<reference evidence="8 9" key="1">
    <citation type="submission" date="2024-03" db="EMBL/GenBank/DDBJ databases">
        <authorList>
            <person name="Plomp N."/>
            <person name="Harmsen H.J."/>
        </authorList>
    </citation>
    <scope>NUCLEOTIDE SEQUENCE [LARGE SCALE GENOMIC DNA]</scope>
    <source>
        <strain evidence="8 9">HTF-76H</strain>
    </source>
</reference>
<feature type="transmembrane region" description="Helical" evidence="6">
    <location>
        <begin position="47"/>
        <end position="74"/>
    </location>
</feature>
<accession>A0AB35XW51</accession>
<keyword evidence="4 6" id="KW-1133">Transmembrane helix</keyword>
<protein>
    <submittedName>
        <fullName evidence="8">YitT family protein</fullName>
    </submittedName>
</protein>
<dbReference type="PANTHER" id="PTHR33545">
    <property type="entry name" value="UPF0750 MEMBRANE PROTEIN YITT-RELATED"/>
    <property type="match status" value="1"/>
</dbReference>
<dbReference type="RefSeq" id="WP_337678582.1">
    <property type="nucleotide sequence ID" value="NZ_JBBFKB010000055.1"/>
</dbReference>
<dbReference type="Proteomes" id="UP001379600">
    <property type="component" value="Unassembled WGS sequence"/>
</dbReference>
<gene>
    <name evidence="8" type="ORF">WF787_00550</name>
</gene>
<keyword evidence="9" id="KW-1185">Reference proteome</keyword>
<keyword evidence="3 6" id="KW-0812">Transmembrane</keyword>
<feature type="transmembrane region" description="Helical" evidence="6">
    <location>
        <begin position="21"/>
        <end position="41"/>
    </location>
</feature>
<name>A0AB35XW51_9FIRM</name>
<evidence type="ECO:0000256" key="1">
    <source>
        <dbReference type="ARBA" id="ARBA00004651"/>
    </source>
</evidence>
<dbReference type="GO" id="GO:0005886">
    <property type="term" value="C:plasma membrane"/>
    <property type="evidence" value="ECO:0007669"/>
    <property type="project" value="UniProtKB-SubCell"/>
</dbReference>
<evidence type="ECO:0000256" key="2">
    <source>
        <dbReference type="ARBA" id="ARBA00022475"/>
    </source>
</evidence>
<dbReference type="PIRSF" id="PIRSF006483">
    <property type="entry name" value="Membrane_protein_YitT"/>
    <property type="match status" value="1"/>
</dbReference>
<evidence type="ECO:0000256" key="3">
    <source>
        <dbReference type="ARBA" id="ARBA00022692"/>
    </source>
</evidence>
<keyword evidence="5 6" id="KW-0472">Membrane</keyword>
<comment type="caution">
    <text evidence="8">The sequence shown here is derived from an EMBL/GenBank/DDBJ whole genome shotgun (WGS) entry which is preliminary data.</text>
</comment>
<evidence type="ECO:0000256" key="5">
    <source>
        <dbReference type="ARBA" id="ARBA00023136"/>
    </source>
</evidence>
<dbReference type="EMBL" id="JBBFKC010000001">
    <property type="protein sequence ID" value="MEJ3689717.1"/>
    <property type="molecule type" value="Genomic_DNA"/>
</dbReference>
<evidence type="ECO:0000259" key="7">
    <source>
        <dbReference type="Pfam" id="PF10035"/>
    </source>
</evidence>
<dbReference type="AlphaFoldDB" id="A0AB35XW51"/>
<feature type="domain" description="DUF2179" evidence="7">
    <location>
        <begin position="237"/>
        <end position="291"/>
    </location>
</feature>
<dbReference type="InterPro" id="IPR019264">
    <property type="entry name" value="DUF2179"/>
</dbReference>
<evidence type="ECO:0000256" key="6">
    <source>
        <dbReference type="SAM" id="Phobius"/>
    </source>
</evidence>
<dbReference type="InterPro" id="IPR051461">
    <property type="entry name" value="UPF0750_membrane"/>
</dbReference>
<proteinExistence type="predicted"/>
<keyword evidence="2" id="KW-1003">Cell membrane</keyword>
<dbReference type="Pfam" id="PF10035">
    <property type="entry name" value="DUF2179"/>
    <property type="match status" value="1"/>
</dbReference>
<organism evidence="8 9">
    <name type="scientific">Faecalibacterium taiwanense</name>
    <dbReference type="NCBI Taxonomy" id="3030638"/>
    <lineage>
        <taxon>Bacteria</taxon>
        <taxon>Bacillati</taxon>
        <taxon>Bacillota</taxon>
        <taxon>Clostridia</taxon>
        <taxon>Eubacteriales</taxon>
        <taxon>Oscillospiraceae</taxon>
        <taxon>Faecalibacterium</taxon>
    </lineage>
</organism>
<evidence type="ECO:0000313" key="9">
    <source>
        <dbReference type="Proteomes" id="UP001379600"/>
    </source>
</evidence>
<dbReference type="InterPro" id="IPR015867">
    <property type="entry name" value="N-reg_PII/ATP_PRibTrfase_C"/>
</dbReference>
<evidence type="ECO:0000313" key="8">
    <source>
        <dbReference type="EMBL" id="MEJ3689717.1"/>
    </source>
</evidence>
<comment type="subcellular location">
    <subcellularLocation>
        <location evidence="1">Cell membrane</location>
        <topology evidence="1">Multi-pass membrane protein</topology>
    </subcellularLocation>
</comment>
<evidence type="ECO:0000256" key="4">
    <source>
        <dbReference type="ARBA" id="ARBA00022989"/>
    </source>
</evidence>
<dbReference type="PANTHER" id="PTHR33545:SF9">
    <property type="entry name" value="UPF0750 MEMBRANE PROTEIN YITE"/>
    <property type="match status" value="1"/>
</dbReference>
<feature type="transmembrane region" description="Helical" evidence="6">
    <location>
        <begin position="164"/>
        <end position="185"/>
    </location>
</feature>
<dbReference type="CDD" id="cd16380">
    <property type="entry name" value="YitT_C"/>
    <property type="match status" value="1"/>
</dbReference>
<dbReference type="Gene3D" id="3.30.70.120">
    <property type="match status" value="1"/>
</dbReference>
<feature type="transmembrane region" description="Helical" evidence="6">
    <location>
        <begin position="124"/>
        <end position="144"/>
    </location>
</feature>